<accession>A0A6J6VQY6</accession>
<dbReference type="GO" id="GO:0015385">
    <property type="term" value="F:sodium:proton antiporter activity"/>
    <property type="evidence" value="ECO:0007669"/>
    <property type="project" value="TreeGrafter"/>
</dbReference>
<proteinExistence type="predicted"/>
<evidence type="ECO:0000256" key="5">
    <source>
        <dbReference type="ARBA" id="ARBA00023136"/>
    </source>
</evidence>
<protein>
    <submittedName>
        <fullName evidence="7">Unannotated protein</fullName>
    </submittedName>
</protein>
<dbReference type="PANTHER" id="PTHR30341">
    <property type="entry name" value="SODIUM ION/PROTON ANTIPORTER NHAA-RELATED"/>
    <property type="match status" value="1"/>
</dbReference>
<keyword evidence="2" id="KW-1003">Cell membrane</keyword>
<dbReference type="PANTHER" id="PTHR30341:SF0">
    <property type="entry name" value="NA(+)_H(+) ANTIPORTER NHAA"/>
    <property type="match status" value="1"/>
</dbReference>
<dbReference type="Gene3D" id="1.20.1530.10">
    <property type="entry name" value="Na+/H+ antiporter like domain"/>
    <property type="match status" value="1"/>
</dbReference>
<dbReference type="GO" id="GO:0006885">
    <property type="term" value="P:regulation of pH"/>
    <property type="evidence" value="ECO:0007669"/>
    <property type="project" value="InterPro"/>
</dbReference>
<feature type="transmembrane region" description="Helical" evidence="6">
    <location>
        <begin position="177"/>
        <end position="200"/>
    </location>
</feature>
<feature type="transmembrane region" description="Helical" evidence="6">
    <location>
        <begin position="29"/>
        <end position="49"/>
    </location>
</feature>
<dbReference type="Pfam" id="PF06965">
    <property type="entry name" value="Na_H_antiport_1"/>
    <property type="match status" value="2"/>
</dbReference>
<dbReference type="GO" id="GO:0005886">
    <property type="term" value="C:plasma membrane"/>
    <property type="evidence" value="ECO:0007669"/>
    <property type="project" value="UniProtKB-SubCell"/>
</dbReference>
<evidence type="ECO:0000256" key="3">
    <source>
        <dbReference type="ARBA" id="ARBA00022692"/>
    </source>
</evidence>
<comment type="subcellular location">
    <subcellularLocation>
        <location evidence="1">Cell inner membrane</location>
        <topology evidence="1">Multi-pass membrane protein</topology>
    </subcellularLocation>
</comment>
<feature type="transmembrane region" description="Helical" evidence="6">
    <location>
        <begin position="245"/>
        <end position="266"/>
    </location>
</feature>
<keyword evidence="5 6" id="KW-0472">Membrane</keyword>
<feature type="transmembrane region" description="Helical" evidence="6">
    <location>
        <begin position="138"/>
        <end position="157"/>
    </location>
</feature>
<evidence type="ECO:0000256" key="4">
    <source>
        <dbReference type="ARBA" id="ARBA00022989"/>
    </source>
</evidence>
<keyword evidence="3 6" id="KW-0812">Transmembrane</keyword>
<evidence type="ECO:0000313" key="7">
    <source>
        <dbReference type="EMBL" id="CAB4774901.1"/>
    </source>
</evidence>
<dbReference type="InterPro" id="IPR004670">
    <property type="entry name" value="NhaA"/>
</dbReference>
<keyword evidence="4 6" id="KW-1133">Transmembrane helix</keyword>
<feature type="transmembrane region" description="Helical" evidence="6">
    <location>
        <begin position="6"/>
        <end position="22"/>
    </location>
</feature>
<organism evidence="7">
    <name type="scientific">freshwater metagenome</name>
    <dbReference type="NCBI Taxonomy" id="449393"/>
    <lineage>
        <taxon>unclassified sequences</taxon>
        <taxon>metagenomes</taxon>
        <taxon>ecological metagenomes</taxon>
    </lineage>
</organism>
<dbReference type="EMBL" id="CAEZZY010000026">
    <property type="protein sequence ID" value="CAB4774901.1"/>
    <property type="molecule type" value="Genomic_DNA"/>
</dbReference>
<gene>
    <name evidence="7" type="ORF">UFOPK2928_00382</name>
</gene>
<dbReference type="AlphaFoldDB" id="A0A6J6VQY6"/>
<feature type="transmembrane region" description="Helical" evidence="6">
    <location>
        <begin position="111"/>
        <end position="131"/>
    </location>
</feature>
<dbReference type="InterPro" id="IPR023171">
    <property type="entry name" value="Na/H_antiporter_dom_sf"/>
</dbReference>
<feature type="transmembrane region" description="Helical" evidence="6">
    <location>
        <begin position="81"/>
        <end position="105"/>
    </location>
</feature>
<evidence type="ECO:0000256" key="6">
    <source>
        <dbReference type="SAM" id="Phobius"/>
    </source>
</evidence>
<reference evidence="7" key="1">
    <citation type="submission" date="2020-05" db="EMBL/GenBank/DDBJ databases">
        <authorList>
            <person name="Chiriac C."/>
            <person name="Salcher M."/>
            <person name="Ghai R."/>
            <person name="Kavagutti S V."/>
        </authorList>
    </citation>
    <scope>NUCLEOTIDE SEQUENCE</scope>
</reference>
<feature type="transmembrane region" description="Helical" evidence="6">
    <location>
        <begin position="55"/>
        <end position="74"/>
    </location>
</feature>
<feature type="transmembrane region" description="Helical" evidence="6">
    <location>
        <begin position="212"/>
        <end position="233"/>
    </location>
</feature>
<sequence>MALDLLIAIFFLFVGIEITATLTHPKQVLLPAIAALGGMILPAWIFLALNPGSPAWATAMPTDLALALGVFALLGKKANPAVRIFLLTLAVADDLFSLIVLAIFYGDQLDIAHSASTLGAAAFGALLAFVPKFPVAKVVTILSPLCTFFVIPVYVVAKLSDGISLDSVTSKTAIALTIARVVGKILGITLFAWLCIRLKVVPKPTDLKITELAGVGALAGMGLTVALVISEVAVSSKEIQGDVKAGLIISALISGLIGFIWLRVVLPTSVS</sequence>
<name>A0A6J6VQY6_9ZZZZ</name>
<evidence type="ECO:0000256" key="2">
    <source>
        <dbReference type="ARBA" id="ARBA00022475"/>
    </source>
</evidence>
<evidence type="ECO:0000256" key="1">
    <source>
        <dbReference type="ARBA" id="ARBA00004429"/>
    </source>
</evidence>